<proteinExistence type="predicted"/>
<evidence type="ECO:0000313" key="2">
    <source>
        <dbReference type="EMBL" id="KAA6362403.1"/>
    </source>
</evidence>
<evidence type="ECO:0000256" key="1">
    <source>
        <dbReference type="SAM" id="MobiDB-lite"/>
    </source>
</evidence>
<feature type="region of interest" description="Disordered" evidence="1">
    <location>
        <begin position="89"/>
        <end position="149"/>
    </location>
</feature>
<gene>
    <name evidence="2" type="ORF">EZS28_042071</name>
</gene>
<dbReference type="Proteomes" id="UP000324800">
    <property type="component" value="Unassembled WGS sequence"/>
</dbReference>
<reference evidence="2 3" key="1">
    <citation type="submission" date="2019-03" db="EMBL/GenBank/DDBJ databases">
        <title>Single cell metagenomics reveals metabolic interactions within the superorganism composed of flagellate Streblomastix strix and complex community of Bacteroidetes bacteria on its surface.</title>
        <authorList>
            <person name="Treitli S.C."/>
            <person name="Kolisko M."/>
            <person name="Husnik F."/>
            <person name="Keeling P."/>
            <person name="Hampl V."/>
        </authorList>
    </citation>
    <scope>NUCLEOTIDE SEQUENCE [LARGE SCALE GENOMIC DNA]</scope>
    <source>
        <strain evidence="2">ST1C</strain>
    </source>
</reference>
<organism evidence="2 3">
    <name type="scientific">Streblomastix strix</name>
    <dbReference type="NCBI Taxonomy" id="222440"/>
    <lineage>
        <taxon>Eukaryota</taxon>
        <taxon>Metamonada</taxon>
        <taxon>Preaxostyla</taxon>
        <taxon>Oxymonadida</taxon>
        <taxon>Streblomastigidae</taxon>
        <taxon>Streblomastix</taxon>
    </lineage>
</organism>
<feature type="region of interest" description="Disordered" evidence="1">
    <location>
        <begin position="1"/>
        <end position="71"/>
    </location>
</feature>
<accession>A0A5J4TWW2</accession>
<protein>
    <submittedName>
        <fullName evidence="2">Uncharacterized protein</fullName>
    </submittedName>
</protein>
<feature type="compositionally biased region" description="Low complexity" evidence="1">
    <location>
        <begin position="127"/>
        <end position="149"/>
    </location>
</feature>
<sequence>MNSRRNNNGGQNRPQTRTGTRRNIERNPLIERDPLVERNPLIERDPLNESQNSTNRRIRAEGRGQRGTRLNNVREIGDSGIRDAEVDVGVDRNGDLNRSSNNGNRDQNVTETVRNERERNTNEIRNNEANAVYSSSATSSTSSQEQTTNETQYCYFRKIITITQ</sequence>
<dbReference type="EMBL" id="SNRW01024248">
    <property type="protein sequence ID" value="KAA6362403.1"/>
    <property type="molecule type" value="Genomic_DNA"/>
</dbReference>
<feature type="compositionally biased region" description="Low complexity" evidence="1">
    <location>
        <begin position="1"/>
        <end position="13"/>
    </location>
</feature>
<comment type="caution">
    <text evidence="2">The sequence shown here is derived from an EMBL/GenBank/DDBJ whole genome shotgun (WGS) entry which is preliminary data.</text>
</comment>
<dbReference type="AlphaFoldDB" id="A0A5J4TWW2"/>
<name>A0A5J4TWW2_9EUKA</name>
<feature type="compositionally biased region" description="Basic and acidic residues" evidence="1">
    <location>
        <begin position="22"/>
        <end position="47"/>
    </location>
</feature>
<feature type="compositionally biased region" description="Basic and acidic residues" evidence="1">
    <location>
        <begin position="113"/>
        <end position="126"/>
    </location>
</feature>
<feature type="compositionally biased region" description="Polar residues" evidence="1">
    <location>
        <begin position="96"/>
        <end position="107"/>
    </location>
</feature>
<evidence type="ECO:0000313" key="3">
    <source>
        <dbReference type="Proteomes" id="UP000324800"/>
    </source>
</evidence>